<evidence type="ECO:0000256" key="5">
    <source>
        <dbReference type="ARBA" id="ARBA00022723"/>
    </source>
</evidence>
<dbReference type="InterPro" id="IPR002646">
    <property type="entry name" value="PolA_pol_head_dom"/>
</dbReference>
<sequence length="367" mass="39594">MALFSAIGEPAYFVGGCVRNSLFGVPVSDLDISTPVRPELILTLAQDAGLKVIPTGIDHGTVTVIAEGEPFEITTFRKDVETDGRRAVVAFSTHMEDDARRRDFTMNAIYADATGTIIDPLGGLPDLRAGRVRFIDDPDLRIKEDYLRILRFFRFYAWYGDHSAGLDPDGLAACATHLDGLATLSRERVGAEIIKLLSAPSPDQAIGAMDQSGVLNTLLPGASTKAFFLLTSFETHPDPILRLAALGDFDVAGLLRLSKAQCRRYATYRECAVGPSGLAEIAYRENADIARAVSCLRAAFFEQPVSQDAEAEIAKGATAIFPLTASDLTPELTGPALGAALKATEQAWIESGFTLDRRALIERAKDT</sequence>
<dbReference type="SUPFAM" id="SSF81891">
    <property type="entry name" value="Poly A polymerase C-terminal region-like"/>
    <property type="match status" value="1"/>
</dbReference>
<organism evidence="11 12">
    <name type="scientific">Celeribacter baekdonensis</name>
    <dbReference type="NCBI Taxonomy" id="875171"/>
    <lineage>
        <taxon>Bacteria</taxon>
        <taxon>Pseudomonadati</taxon>
        <taxon>Pseudomonadota</taxon>
        <taxon>Alphaproteobacteria</taxon>
        <taxon>Rhodobacterales</taxon>
        <taxon>Roseobacteraceae</taxon>
        <taxon>Celeribacter</taxon>
    </lineage>
</organism>
<dbReference type="Gene3D" id="3.30.460.10">
    <property type="entry name" value="Beta Polymerase, domain 2"/>
    <property type="match status" value="1"/>
</dbReference>
<keyword evidence="6" id="KW-0547">Nucleotide-binding</keyword>
<evidence type="ECO:0000313" key="12">
    <source>
        <dbReference type="Proteomes" id="UP000182284"/>
    </source>
</evidence>
<dbReference type="Proteomes" id="UP000182284">
    <property type="component" value="Unassembled WGS sequence"/>
</dbReference>
<dbReference type="GO" id="GO:0016779">
    <property type="term" value="F:nucleotidyltransferase activity"/>
    <property type="evidence" value="ECO:0007669"/>
    <property type="project" value="UniProtKB-KW"/>
</dbReference>
<dbReference type="Gene3D" id="1.10.3090.10">
    <property type="entry name" value="cca-adding enzyme, domain 2"/>
    <property type="match status" value="1"/>
</dbReference>
<dbReference type="AlphaFoldDB" id="A0A1G7L9I7"/>
<feature type="domain" description="Poly A polymerase head" evidence="9">
    <location>
        <begin position="11"/>
        <end position="133"/>
    </location>
</feature>
<dbReference type="PANTHER" id="PTHR46173:SF1">
    <property type="entry name" value="CCA TRNA NUCLEOTIDYLTRANSFERASE 1, MITOCHONDRIAL"/>
    <property type="match status" value="1"/>
</dbReference>
<keyword evidence="2 8" id="KW-0808">Transferase</keyword>
<dbReference type="EMBL" id="FNBL01000004">
    <property type="protein sequence ID" value="SDF46158.1"/>
    <property type="molecule type" value="Genomic_DNA"/>
</dbReference>
<accession>A0A1G7L9I7</accession>
<feature type="domain" description="tRNA nucleotidyltransferase/poly(A) polymerase RNA and SrmB- binding" evidence="10">
    <location>
        <begin position="166"/>
        <end position="222"/>
    </location>
</feature>
<dbReference type="Pfam" id="PF12627">
    <property type="entry name" value="PolyA_pol_RNAbd"/>
    <property type="match status" value="1"/>
</dbReference>
<gene>
    <name evidence="11" type="ORF">SAMN04488117_104219</name>
</gene>
<keyword evidence="5" id="KW-0479">Metal-binding</keyword>
<evidence type="ECO:0000313" key="11">
    <source>
        <dbReference type="EMBL" id="SDF46158.1"/>
    </source>
</evidence>
<evidence type="ECO:0000256" key="7">
    <source>
        <dbReference type="ARBA" id="ARBA00022842"/>
    </source>
</evidence>
<name>A0A1G7L9I7_9RHOB</name>
<dbReference type="CDD" id="cd05398">
    <property type="entry name" value="NT_ClassII-CCAase"/>
    <property type="match status" value="1"/>
</dbReference>
<evidence type="ECO:0000256" key="3">
    <source>
        <dbReference type="ARBA" id="ARBA00022694"/>
    </source>
</evidence>
<comment type="similarity">
    <text evidence="8">Belongs to the tRNA nucleotidyltransferase/poly(A) polymerase family.</text>
</comment>
<evidence type="ECO:0000256" key="6">
    <source>
        <dbReference type="ARBA" id="ARBA00022741"/>
    </source>
</evidence>
<evidence type="ECO:0000259" key="9">
    <source>
        <dbReference type="Pfam" id="PF01743"/>
    </source>
</evidence>
<dbReference type="Pfam" id="PF01743">
    <property type="entry name" value="PolyA_pol"/>
    <property type="match status" value="1"/>
</dbReference>
<keyword evidence="3" id="KW-0819">tRNA processing</keyword>
<proteinExistence type="inferred from homology"/>
<dbReference type="InterPro" id="IPR032828">
    <property type="entry name" value="PolyA_RNA-bd"/>
</dbReference>
<evidence type="ECO:0000259" key="10">
    <source>
        <dbReference type="Pfam" id="PF12627"/>
    </source>
</evidence>
<evidence type="ECO:0000256" key="1">
    <source>
        <dbReference type="ARBA" id="ARBA00001946"/>
    </source>
</evidence>
<comment type="cofactor">
    <cofactor evidence="1">
        <name>Mg(2+)</name>
        <dbReference type="ChEBI" id="CHEBI:18420"/>
    </cofactor>
</comment>
<dbReference type="OrthoDB" id="9805698at2"/>
<dbReference type="RefSeq" id="WP_074644153.1">
    <property type="nucleotide sequence ID" value="NZ_FNBL01000004.1"/>
</dbReference>
<evidence type="ECO:0000256" key="2">
    <source>
        <dbReference type="ARBA" id="ARBA00022679"/>
    </source>
</evidence>
<dbReference type="GO" id="GO:0008033">
    <property type="term" value="P:tRNA processing"/>
    <property type="evidence" value="ECO:0007669"/>
    <property type="project" value="UniProtKB-KW"/>
</dbReference>
<keyword evidence="7" id="KW-0460">Magnesium</keyword>
<dbReference type="InterPro" id="IPR043519">
    <property type="entry name" value="NT_sf"/>
</dbReference>
<reference evidence="11 12" key="1">
    <citation type="submission" date="2016-10" db="EMBL/GenBank/DDBJ databases">
        <authorList>
            <person name="de Groot N.N."/>
        </authorList>
    </citation>
    <scope>NUCLEOTIDE SEQUENCE [LARGE SCALE GENOMIC DNA]</scope>
    <source>
        <strain evidence="11 12">DSM 27375</strain>
    </source>
</reference>
<dbReference type="GO" id="GO:0046872">
    <property type="term" value="F:metal ion binding"/>
    <property type="evidence" value="ECO:0007669"/>
    <property type="project" value="UniProtKB-KW"/>
</dbReference>
<evidence type="ECO:0000256" key="4">
    <source>
        <dbReference type="ARBA" id="ARBA00022695"/>
    </source>
</evidence>
<dbReference type="InterPro" id="IPR050264">
    <property type="entry name" value="Bact_CCA-adding_enz_type3_sf"/>
</dbReference>
<dbReference type="GO" id="GO:0000166">
    <property type="term" value="F:nucleotide binding"/>
    <property type="evidence" value="ECO:0007669"/>
    <property type="project" value="UniProtKB-KW"/>
</dbReference>
<dbReference type="PANTHER" id="PTHR46173">
    <property type="entry name" value="CCA TRNA NUCLEOTIDYLTRANSFERASE 1, MITOCHONDRIAL"/>
    <property type="match status" value="1"/>
</dbReference>
<protein>
    <submittedName>
        <fullName evidence="11">Poly(A) polymerase</fullName>
    </submittedName>
</protein>
<keyword evidence="4" id="KW-0548">Nucleotidyltransferase</keyword>
<evidence type="ECO:0000256" key="8">
    <source>
        <dbReference type="RuleBase" id="RU003953"/>
    </source>
</evidence>
<dbReference type="GO" id="GO:0000049">
    <property type="term" value="F:tRNA binding"/>
    <property type="evidence" value="ECO:0007669"/>
    <property type="project" value="TreeGrafter"/>
</dbReference>
<dbReference type="SUPFAM" id="SSF81301">
    <property type="entry name" value="Nucleotidyltransferase"/>
    <property type="match status" value="1"/>
</dbReference>
<keyword evidence="8" id="KW-0694">RNA-binding</keyword>